<dbReference type="Pfam" id="PF13426">
    <property type="entry name" value="PAS_9"/>
    <property type="match status" value="1"/>
</dbReference>
<dbReference type="InterPro" id="IPR052155">
    <property type="entry name" value="Biofilm_reg_signaling"/>
</dbReference>
<dbReference type="SUPFAM" id="SSF141868">
    <property type="entry name" value="EAL domain-like"/>
    <property type="match status" value="1"/>
</dbReference>
<accession>A0A177ME01</accession>
<evidence type="ECO:0000256" key="2">
    <source>
        <dbReference type="ARBA" id="ARBA00012282"/>
    </source>
</evidence>
<organism evidence="9 10">
    <name type="scientific">Methylomonas methanica</name>
    <dbReference type="NCBI Taxonomy" id="421"/>
    <lineage>
        <taxon>Bacteria</taxon>
        <taxon>Pseudomonadati</taxon>
        <taxon>Pseudomonadota</taxon>
        <taxon>Gammaproteobacteria</taxon>
        <taxon>Methylococcales</taxon>
        <taxon>Methylococcaceae</taxon>
        <taxon>Methylomonas</taxon>
    </lineage>
</organism>
<dbReference type="InterPro" id="IPR029787">
    <property type="entry name" value="Nucleotide_cyclase"/>
</dbReference>
<sequence>MLHLQQAILESVALGVDHMEIINQVCRLEEQLLPNSVGSVMLMDEAYEFLNVYAAPSIPPEGVAQLNGLRPGPGGGSCGNVIYRQEPQFVSNTFADLRWQDLRHLAYNFNLCSCWSVPIYSSEQKIKGTFALSSFEHRSPSPFHQKLLEIGSSIIGIVLDRNKSLESLRLFQKVFEGSEEGIMVTDPNKVILLVNPAFSKMVGYTSEELLGETPKKLSSGHHDRSFYAAMWDSINTFGHWHGEIWNRRKNGEIFPEWLAISTVNDLSGKTTHYIGIFSDISERKNAEEQIRYLSSHDALTGLPNRMLFKDRLENAIAFAARSHHKVAVLNLDLDQFKMLNDSLGHTAGDELLRCVTSQLKVCVRDTDTLCRPGGDEFFIALANMPDTDSISTMVDKILEHIAKPFVLEGRHLSLSCSIGIAVYPDDGGNFETLMKRADKAMYQAKDAGRNTYRYFTEQLNSDSFEYMRITHELREAVKCKQFTLHYQPQIDLATGNVQGVEALVRWNHPLEGLIPPGRFISIAEQNGLIVEIGEWVLNEACRQAVAWQMAGLPPIVIAVNMSAVQFKRGNVENLVRSALDNSGLDPQYLEIELTESILLHDMDYMLSLLKDLKDTGLKLAIDDFGTGYSSLAYLKKFKIDRLKIDQSFVGDIAIDPNDAAIVRAIVQMAHTLNLRVIAEGVENQEMLEYLSSCQCDEVQGYHFARPMPPEAFAAFMADKT</sequence>
<dbReference type="PROSITE" id="PS50883">
    <property type="entry name" value="EAL"/>
    <property type="match status" value="1"/>
</dbReference>
<dbReference type="PROSITE" id="PS50112">
    <property type="entry name" value="PAS"/>
    <property type="match status" value="1"/>
</dbReference>
<dbReference type="Gene3D" id="3.30.450.40">
    <property type="match status" value="1"/>
</dbReference>
<dbReference type="CDD" id="cd01949">
    <property type="entry name" value="GGDEF"/>
    <property type="match status" value="1"/>
</dbReference>
<dbReference type="PANTHER" id="PTHR44757:SF2">
    <property type="entry name" value="BIOFILM ARCHITECTURE MAINTENANCE PROTEIN MBAA"/>
    <property type="match status" value="1"/>
</dbReference>
<evidence type="ECO:0000313" key="9">
    <source>
        <dbReference type="EMBL" id="OAI03565.1"/>
    </source>
</evidence>
<dbReference type="GO" id="GO:0071732">
    <property type="term" value="P:cellular response to nitric oxide"/>
    <property type="evidence" value="ECO:0007669"/>
    <property type="project" value="UniProtKB-ARBA"/>
</dbReference>
<evidence type="ECO:0000259" key="7">
    <source>
        <dbReference type="PROSITE" id="PS50883"/>
    </source>
</evidence>
<dbReference type="PROSITE" id="PS50113">
    <property type="entry name" value="PAC"/>
    <property type="match status" value="1"/>
</dbReference>
<evidence type="ECO:0000259" key="5">
    <source>
        <dbReference type="PROSITE" id="PS50112"/>
    </source>
</evidence>
<evidence type="ECO:0000256" key="4">
    <source>
        <dbReference type="ARBA" id="ARBA00051114"/>
    </source>
</evidence>
<feature type="domain" description="PAS" evidence="5">
    <location>
        <begin position="167"/>
        <end position="213"/>
    </location>
</feature>
<dbReference type="InterPro" id="IPR000014">
    <property type="entry name" value="PAS"/>
</dbReference>
<dbReference type="SMART" id="SM00065">
    <property type="entry name" value="GAF"/>
    <property type="match status" value="1"/>
</dbReference>
<dbReference type="Gene3D" id="3.30.450.20">
    <property type="entry name" value="PAS domain"/>
    <property type="match status" value="1"/>
</dbReference>
<dbReference type="Gene3D" id="3.20.20.450">
    <property type="entry name" value="EAL domain"/>
    <property type="match status" value="1"/>
</dbReference>
<dbReference type="InterPro" id="IPR043128">
    <property type="entry name" value="Rev_trsase/Diguanyl_cyclase"/>
</dbReference>
<dbReference type="SUPFAM" id="SSF55073">
    <property type="entry name" value="Nucleotide cyclase"/>
    <property type="match status" value="1"/>
</dbReference>
<dbReference type="PANTHER" id="PTHR44757">
    <property type="entry name" value="DIGUANYLATE CYCLASE DGCP"/>
    <property type="match status" value="1"/>
</dbReference>
<dbReference type="CDD" id="cd00130">
    <property type="entry name" value="PAS"/>
    <property type="match status" value="1"/>
</dbReference>
<dbReference type="NCBIfam" id="TIGR00254">
    <property type="entry name" value="GGDEF"/>
    <property type="match status" value="1"/>
</dbReference>
<dbReference type="FunFam" id="3.20.20.450:FF:000001">
    <property type="entry name" value="Cyclic di-GMP phosphodiesterase yahA"/>
    <property type="match status" value="1"/>
</dbReference>
<evidence type="ECO:0000313" key="10">
    <source>
        <dbReference type="Proteomes" id="UP000078090"/>
    </source>
</evidence>
<dbReference type="PIRSF" id="PIRSF005925">
    <property type="entry name" value="Dos"/>
    <property type="match status" value="1"/>
</dbReference>
<protein>
    <recommendedName>
        <fullName evidence="2">cyclic-guanylate-specific phosphodiesterase</fullName>
        <ecNumber evidence="2">3.1.4.52</ecNumber>
    </recommendedName>
</protein>
<dbReference type="Proteomes" id="UP000078090">
    <property type="component" value="Unassembled WGS sequence"/>
</dbReference>
<comment type="caution">
    <text evidence="9">The sequence shown here is derived from an EMBL/GenBank/DDBJ whole genome shotgun (WGS) entry which is preliminary data.</text>
</comment>
<dbReference type="Pfam" id="PF00563">
    <property type="entry name" value="EAL"/>
    <property type="match status" value="1"/>
</dbReference>
<name>A0A177ME01_METMH</name>
<feature type="domain" description="GGDEF" evidence="8">
    <location>
        <begin position="324"/>
        <end position="457"/>
    </location>
</feature>
<evidence type="ECO:0000256" key="1">
    <source>
        <dbReference type="ARBA" id="ARBA00001946"/>
    </source>
</evidence>
<reference evidence="9 10" key="1">
    <citation type="submission" date="2016-03" db="EMBL/GenBank/DDBJ databases">
        <authorList>
            <person name="Ploux O."/>
        </authorList>
    </citation>
    <scope>NUCLEOTIDE SEQUENCE [LARGE SCALE GENOMIC DNA]</scope>
    <source>
        <strain evidence="9 10">R-45363</strain>
    </source>
</reference>
<dbReference type="Gene3D" id="3.30.70.270">
    <property type="match status" value="1"/>
</dbReference>
<dbReference type="CDD" id="cd01948">
    <property type="entry name" value="EAL"/>
    <property type="match status" value="1"/>
</dbReference>
<dbReference type="AlphaFoldDB" id="A0A177ME01"/>
<dbReference type="InterPro" id="IPR035919">
    <property type="entry name" value="EAL_sf"/>
</dbReference>
<dbReference type="SMART" id="SM00086">
    <property type="entry name" value="PAC"/>
    <property type="match status" value="1"/>
</dbReference>
<dbReference type="InterPro" id="IPR012226">
    <property type="entry name" value="Diguanyl_cyclase/Pdiesterase"/>
</dbReference>
<dbReference type="NCBIfam" id="TIGR00229">
    <property type="entry name" value="sensory_box"/>
    <property type="match status" value="1"/>
</dbReference>
<dbReference type="InterPro" id="IPR029016">
    <property type="entry name" value="GAF-like_dom_sf"/>
</dbReference>
<evidence type="ECO:0000259" key="8">
    <source>
        <dbReference type="PROSITE" id="PS50887"/>
    </source>
</evidence>
<evidence type="ECO:0000259" key="6">
    <source>
        <dbReference type="PROSITE" id="PS50113"/>
    </source>
</evidence>
<dbReference type="EC" id="3.1.4.52" evidence="2"/>
<proteinExistence type="predicted"/>
<gene>
    <name evidence="9" type="ORF">A1332_15705</name>
</gene>
<dbReference type="SMART" id="SM00052">
    <property type="entry name" value="EAL"/>
    <property type="match status" value="1"/>
</dbReference>
<dbReference type="InterPro" id="IPR035965">
    <property type="entry name" value="PAS-like_dom_sf"/>
</dbReference>
<dbReference type="InterPro" id="IPR001610">
    <property type="entry name" value="PAC"/>
</dbReference>
<dbReference type="Pfam" id="PF13185">
    <property type="entry name" value="GAF_2"/>
    <property type="match status" value="1"/>
</dbReference>
<dbReference type="OrthoDB" id="1316910at2"/>
<dbReference type="InterPro" id="IPR000700">
    <property type="entry name" value="PAS-assoc_C"/>
</dbReference>
<dbReference type="FunFam" id="3.30.70.270:FF:000001">
    <property type="entry name" value="Diguanylate cyclase domain protein"/>
    <property type="match status" value="1"/>
</dbReference>
<dbReference type="EMBL" id="LUUG01000077">
    <property type="protein sequence ID" value="OAI03565.1"/>
    <property type="molecule type" value="Genomic_DNA"/>
</dbReference>
<dbReference type="InterPro" id="IPR001633">
    <property type="entry name" value="EAL_dom"/>
</dbReference>
<dbReference type="SUPFAM" id="SSF55781">
    <property type="entry name" value="GAF domain-like"/>
    <property type="match status" value="1"/>
</dbReference>
<dbReference type="PROSITE" id="PS50887">
    <property type="entry name" value="GGDEF"/>
    <property type="match status" value="1"/>
</dbReference>
<feature type="domain" description="EAL" evidence="7">
    <location>
        <begin position="466"/>
        <end position="720"/>
    </location>
</feature>
<dbReference type="Pfam" id="PF00990">
    <property type="entry name" value="GGDEF"/>
    <property type="match status" value="1"/>
</dbReference>
<keyword evidence="3" id="KW-0973">c-di-GMP</keyword>
<evidence type="ECO:0000256" key="3">
    <source>
        <dbReference type="ARBA" id="ARBA00022636"/>
    </source>
</evidence>
<dbReference type="InterPro" id="IPR003018">
    <property type="entry name" value="GAF"/>
</dbReference>
<dbReference type="SUPFAM" id="SSF55785">
    <property type="entry name" value="PYP-like sensor domain (PAS domain)"/>
    <property type="match status" value="1"/>
</dbReference>
<comment type="catalytic activity">
    <reaction evidence="4">
        <text>3',3'-c-di-GMP + H2O = 5'-phosphoguanylyl(3'-&gt;5')guanosine + H(+)</text>
        <dbReference type="Rhea" id="RHEA:24902"/>
        <dbReference type="ChEBI" id="CHEBI:15377"/>
        <dbReference type="ChEBI" id="CHEBI:15378"/>
        <dbReference type="ChEBI" id="CHEBI:58754"/>
        <dbReference type="ChEBI" id="CHEBI:58805"/>
        <dbReference type="EC" id="3.1.4.52"/>
    </reaction>
    <physiologicalReaction direction="left-to-right" evidence="4">
        <dbReference type="Rhea" id="RHEA:24903"/>
    </physiologicalReaction>
</comment>
<dbReference type="SMART" id="SM00267">
    <property type="entry name" value="GGDEF"/>
    <property type="match status" value="1"/>
</dbReference>
<dbReference type="SMART" id="SM00091">
    <property type="entry name" value="PAS"/>
    <property type="match status" value="1"/>
</dbReference>
<comment type="cofactor">
    <cofactor evidence="1">
        <name>Mg(2+)</name>
        <dbReference type="ChEBI" id="CHEBI:18420"/>
    </cofactor>
</comment>
<feature type="domain" description="PAC" evidence="6">
    <location>
        <begin position="240"/>
        <end position="292"/>
    </location>
</feature>
<dbReference type="InterPro" id="IPR000160">
    <property type="entry name" value="GGDEF_dom"/>
</dbReference>
<dbReference type="GO" id="GO:0071111">
    <property type="term" value="F:cyclic-guanylate-specific phosphodiesterase activity"/>
    <property type="evidence" value="ECO:0007669"/>
    <property type="project" value="UniProtKB-EC"/>
</dbReference>